<keyword evidence="8" id="KW-1185">Reference proteome</keyword>
<feature type="domain" description="Sodium/calcium exchanger membrane region" evidence="6">
    <location>
        <begin position="143"/>
        <end position="269"/>
    </location>
</feature>
<reference evidence="8" key="1">
    <citation type="submission" date="2017-04" db="EMBL/GenBank/DDBJ databases">
        <title>Genome evolution of the luminous symbionts of deep sea anglerfish.</title>
        <authorList>
            <person name="Hendry T.A."/>
        </authorList>
    </citation>
    <scope>NUCLEOTIDE SEQUENCE [LARGE SCALE GENOMIC DNA]</scope>
</reference>
<evidence type="ECO:0000256" key="3">
    <source>
        <dbReference type="ARBA" id="ARBA00022989"/>
    </source>
</evidence>
<proteinExistence type="predicted"/>
<feature type="transmembrane region" description="Helical" evidence="5">
    <location>
        <begin position="138"/>
        <end position="171"/>
    </location>
</feature>
<comment type="subcellular location">
    <subcellularLocation>
        <location evidence="1">Membrane</location>
        <topology evidence="1">Multi-pass membrane protein</topology>
    </subcellularLocation>
</comment>
<keyword evidence="2 5" id="KW-0812">Transmembrane</keyword>
<sequence length="300" mass="33345">MSETITMLVSGLCLLASYPYRLVYSFSAQEVLSDNSHAAVGDILHSNITNITIIPSISTLIQPLSISSNLIHRQLPLMLIIIPISSVISWNATLRFHKSILLSILFNTFWLILLKIVQENTAFSLMLTKQETKTPQDVSNIIATISLIMGFILVISSAGIIVSSYIVTLFIYKTVGISDLIIDLIIVAEGISHPELFALISSVLKGEDNLVFNYIMSSNIFDIPAIITLAEIINPSVLNPLLTIERDFCLIFAVSVLLFLFRVSKSHPLNRWKRKSHHWSSSCTFEAICSPILQPNSETL</sequence>
<evidence type="ECO:0000256" key="5">
    <source>
        <dbReference type="SAM" id="Phobius"/>
    </source>
</evidence>
<comment type="caution">
    <text evidence="7">The sequence shown here is derived from an EMBL/GenBank/DDBJ whole genome shotgun (WGS) entry which is preliminary data.</text>
</comment>
<name>A0A2A5T5B1_9GAMM</name>
<evidence type="ECO:0000313" key="8">
    <source>
        <dbReference type="Proteomes" id="UP000219020"/>
    </source>
</evidence>
<evidence type="ECO:0000313" key="7">
    <source>
        <dbReference type="EMBL" id="PCS23336.1"/>
    </source>
</evidence>
<evidence type="ECO:0000256" key="4">
    <source>
        <dbReference type="ARBA" id="ARBA00023136"/>
    </source>
</evidence>
<dbReference type="Gene3D" id="1.20.1420.30">
    <property type="entry name" value="NCX, central ion-binding region"/>
    <property type="match status" value="1"/>
</dbReference>
<dbReference type="Pfam" id="PF01699">
    <property type="entry name" value="Na_Ca_ex"/>
    <property type="match status" value="2"/>
</dbReference>
<organism evidence="7 8">
    <name type="scientific">Candidatus Enterovibrio escicola</name>
    <dbReference type="NCBI Taxonomy" id="1927127"/>
    <lineage>
        <taxon>Bacteria</taxon>
        <taxon>Pseudomonadati</taxon>
        <taxon>Pseudomonadota</taxon>
        <taxon>Gammaproteobacteria</taxon>
        <taxon>Vibrionales</taxon>
        <taxon>Vibrionaceae</taxon>
        <taxon>Enterovibrio</taxon>
    </lineage>
</organism>
<dbReference type="InterPro" id="IPR004837">
    <property type="entry name" value="NaCa_Exmemb"/>
</dbReference>
<dbReference type="GO" id="GO:0055085">
    <property type="term" value="P:transmembrane transport"/>
    <property type="evidence" value="ECO:0007669"/>
    <property type="project" value="InterPro"/>
</dbReference>
<dbReference type="EMBL" id="NBYY01000010">
    <property type="protein sequence ID" value="PCS23336.1"/>
    <property type="molecule type" value="Genomic_DNA"/>
</dbReference>
<evidence type="ECO:0000256" key="2">
    <source>
        <dbReference type="ARBA" id="ARBA00022692"/>
    </source>
</evidence>
<dbReference type="Proteomes" id="UP000219020">
    <property type="component" value="Unassembled WGS sequence"/>
</dbReference>
<dbReference type="RefSeq" id="WP_097356078.1">
    <property type="nucleotide sequence ID" value="NZ_CAWNJE010000019.1"/>
</dbReference>
<dbReference type="GeneID" id="66951268"/>
<dbReference type="GO" id="GO:0016020">
    <property type="term" value="C:membrane"/>
    <property type="evidence" value="ECO:0007669"/>
    <property type="project" value="UniProtKB-SubCell"/>
</dbReference>
<dbReference type="InterPro" id="IPR044880">
    <property type="entry name" value="NCX_ion-bd_dom_sf"/>
</dbReference>
<keyword evidence="4 5" id="KW-0472">Membrane</keyword>
<feature type="transmembrane region" description="Helical" evidence="5">
    <location>
        <begin position="75"/>
        <end position="93"/>
    </location>
</feature>
<protein>
    <submittedName>
        <fullName evidence="7">Inner membrane protein YrbG</fullName>
    </submittedName>
</protein>
<feature type="transmembrane region" description="Helical" evidence="5">
    <location>
        <begin position="99"/>
        <end position="117"/>
    </location>
</feature>
<feature type="domain" description="Sodium/calcium exchanger membrane region" evidence="6">
    <location>
        <begin position="28"/>
        <end position="114"/>
    </location>
</feature>
<gene>
    <name evidence="7" type="ORF">BTN49_0932</name>
</gene>
<dbReference type="AlphaFoldDB" id="A0A2A5T5B1"/>
<evidence type="ECO:0000256" key="1">
    <source>
        <dbReference type="ARBA" id="ARBA00004141"/>
    </source>
</evidence>
<feature type="transmembrane region" description="Helical" evidence="5">
    <location>
        <begin position="244"/>
        <end position="264"/>
    </location>
</feature>
<keyword evidence="3 5" id="KW-1133">Transmembrane helix</keyword>
<accession>A0A2A5T5B1</accession>
<evidence type="ECO:0000259" key="6">
    <source>
        <dbReference type="Pfam" id="PF01699"/>
    </source>
</evidence>